<gene>
    <name evidence="7" type="ORF">A6K24_00245</name>
</gene>
<dbReference type="PROSITE" id="PS51257">
    <property type="entry name" value="PROKAR_LIPOPROTEIN"/>
    <property type="match status" value="1"/>
</dbReference>
<sequence>MKKLFSILTMVLLAIMLGLAGCSQGSSTTSETSDQDQGSTEESGPIAINQEIPDQEILSKGPDGESAVSAKTLVLTEEEVQKIKEGNYKAAIVMHYAGNDWATAQIEGLKATFSRMGIEVVAVTDAQFKAEKQVSDIETVLAKDPDIIVGIPVDPVSTASAFKKAADAGVKVVFMDNKPNNLEAGKDYISVVSADNYGNGVQAAEIMAEELGGKGHIGVIYHDADYFVTKQRVEAFEKTITEKYPDIKIVERGGIVAPNDGEKVASGMLTKNRNLEGMFVVWDVPAEGALAAARTAGRNDLVITTIDLGTTVAIDIASDGMIKGLGAQLPYDQGISEAILAGYGLLGKEAPAYVAVPALKVTPDNVLDSWKLVYSKEAPDTIQEAAK</sequence>
<dbReference type="PANTHER" id="PTHR46847:SF1">
    <property type="entry name" value="D-ALLOSE-BINDING PERIPLASMIC PROTEIN-RELATED"/>
    <property type="match status" value="1"/>
</dbReference>
<feature type="signal peptide" evidence="5">
    <location>
        <begin position="1"/>
        <end position="20"/>
    </location>
</feature>
<feature type="compositionally biased region" description="Low complexity" evidence="4">
    <location>
        <begin position="25"/>
        <end position="40"/>
    </location>
</feature>
<feature type="region of interest" description="Disordered" evidence="4">
    <location>
        <begin position="25"/>
        <end position="47"/>
    </location>
</feature>
<dbReference type="PANTHER" id="PTHR46847">
    <property type="entry name" value="D-ALLOSE-BINDING PERIPLASMIC PROTEIN-RELATED"/>
    <property type="match status" value="1"/>
</dbReference>
<evidence type="ECO:0000256" key="4">
    <source>
        <dbReference type="SAM" id="MobiDB-lite"/>
    </source>
</evidence>
<name>A0A179T4V1_9BACI</name>
<keyword evidence="3 5" id="KW-0732">Signal</keyword>
<protein>
    <submittedName>
        <fullName evidence="7">Sugar ABC transporter substrate-binding protein</fullName>
    </submittedName>
</protein>
<feature type="chain" id="PRO_5039123615" evidence="5">
    <location>
        <begin position="21"/>
        <end position="387"/>
    </location>
</feature>
<dbReference type="EMBL" id="LWSG01000001">
    <property type="protein sequence ID" value="OAS89035.1"/>
    <property type="molecule type" value="Genomic_DNA"/>
</dbReference>
<comment type="caution">
    <text evidence="7">The sequence shown here is derived from an EMBL/GenBank/DDBJ whole genome shotgun (WGS) entry which is preliminary data.</text>
</comment>
<feature type="domain" description="Periplasmic binding protein" evidence="6">
    <location>
        <begin position="91"/>
        <end position="335"/>
    </location>
</feature>
<keyword evidence="8" id="KW-1185">Reference proteome</keyword>
<evidence type="ECO:0000313" key="7">
    <source>
        <dbReference type="EMBL" id="OAS89035.1"/>
    </source>
</evidence>
<dbReference type="GO" id="GO:0030246">
    <property type="term" value="F:carbohydrate binding"/>
    <property type="evidence" value="ECO:0007669"/>
    <property type="project" value="UniProtKB-ARBA"/>
</dbReference>
<dbReference type="Pfam" id="PF13407">
    <property type="entry name" value="Peripla_BP_4"/>
    <property type="match status" value="1"/>
</dbReference>
<dbReference type="GO" id="GO:0030313">
    <property type="term" value="C:cell envelope"/>
    <property type="evidence" value="ECO:0007669"/>
    <property type="project" value="UniProtKB-SubCell"/>
</dbReference>
<accession>A0A179T4V1</accession>
<dbReference type="CDD" id="cd06316">
    <property type="entry name" value="PBP1_ABC_sugar_binding-like"/>
    <property type="match status" value="1"/>
</dbReference>
<evidence type="ECO:0000259" key="6">
    <source>
        <dbReference type="Pfam" id="PF13407"/>
    </source>
</evidence>
<proteinExistence type="inferred from homology"/>
<dbReference type="Gene3D" id="3.40.50.2300">
    <property type="match status" value="2"/>
</dbReference>
<organism evidence="7 8">
    <name type="scientific">Metabacillus litoralis</name>
    <dbReference type="NCBI Taxonomy" id="152268"/>
    <lineage>
        <taxon>Bacteria</taxon>
        <taxon>Bacillati</taxon>
        <taxon>Bacillota</taxon>
        <taxon>Bacilli</taxon>
        <taxon>Bacillales</taxon>
        <taxon>Bacillaceae</taxon>
        <taxon>Metabacillus</taxon>
    </lineage>
</organism>
<evidence type="ECO:0000256" key="2">
    <source>
        <dbReference type="ARBA" id="ARBA00007639"/>
    </source>
</evidence>
<dbReference type="SUPFAM" id="SSF53822">
    <property type="entry name" value="Periplasmic binding protein-like I"/>
    <property type="match status" value="1"/>
</dbReference>
<evidence type="ECO:0000256" key="5">
    <source>
        <dbReference type="SAM" id="SignalP"/>
    </source>
</evidence>
<comment type="similarity">
    <text evidence="2">Belongs to the bacterial solute-binding protein 2 family.</text>
</comment>
<dbReference type="InterPro" id="IPR025997">
    <property type="entry name" value="SBP_2_dom"/>
</dbReference>
<dbReference type="InterPro" id="IPR028082">
    <property type="entry name" value="Peripla_BP_I"/>
</dbReference>
<evidence type="ECO:0000313" key="8">
    <source>
        <dbReference type="Proteomes" id="UP000078534"/>
    </source>
</evidence>
<dbReference type="AlphaFoldDB" id="A0A179T4V1"/>
<evidence type="ECO:0000256" key="1">
    <source>
        <dbReference type="ARBA" id="ARBA00004196"/>
    </source>
</evidence>
<evidence type="ECO:0000256" key="3">
    <source>
        <dbReference type="ARBA" id="ARBA00022729"/>
    </source>
</evidence>
<reference evidence="8" key="1">
    <citation type="submission" date="2016-04" db="EMBL/GenBank/DDBJ databases">
        <authorList>
            <person name="Lyu Z."/>
            <person name="Lyu W."/>
        </authorList>
    </citation>
    <scope>NUCLEOTIDE SEQUENCE [LARGE SCALE GENOMIC DNA]</scope>
    <source>
        <strain evidence="8">C44</strain>
    </source>
</reference>
<dbReference type="Proteomes" id="UP000078534">
    <property type="component" value="Unassembled WGS sequence"/>
</dbReference>
<dbReference type="STRING" id="152268.A6K24_00245"/>
<comment type="subcellular location">
    <subcellularLocation>
        <location evidence="1">Cell envelope</location>
    </subcellularLocation>
</comment>
<dbReference type="RefSeq" id="WP_066323702.1">
    <property type="nucleotide sequence ID" value="NZ_LWSG01000001.1"/>
</dbReference>
<dbReference type="OrthoDB" id="1957427at2"/>